<keyword evidence="1" id="KW-0472">Membrane</keyword>
<name>A0A9X1XMQ9_9VIBR</name>
<feature type="transmembrane region" description="Helical" evidence="1">
    <location>
        <begin position="20"/>
        <end position="38"/>
    </location>
</feature>
<accession>A0A9X1XMQ9</accession>
<evidence type="ECO:0000313" key="2">
    <source>
        <dbReference type="EMBL" id="MCK6264723.1"/>
    </source>
</evidence>
<evidence type="ECO:0000256" key="1">
    <source>
        <dbReference type="SAM" id="Phobius"/>
    </source>
</evidence>
<evidence type="ECO:0000313" key="3">
    <source>
        <dbReference type="Proteomes" id="UP001139559"/>
    </source>
</evidence>
<proteinExistence type="predicted"/>
<sequence>MNQLLDSLLEHGFKAKMKNNIIYVNLSFFSFPVAIAHNIPMNCYELKLQYWRYALLTMLFLINLLQNLSDENLVFSILFGALVVGFPISTLVVHHKSRALKDYIDSINGE</sequence>
<keyword evidence="1" id="KW-1133">Transmembrane helix</keyword>
<keyword evidence="3" id="KW-1185">Reference proteome</keyword>
<dbReference type="Proteomes" id="UP001139559">
    <property type="component" value="Unassembled WGS sequence"/>
</dbReference>
<gene>
    <name evidence="2" type="ORF">KP803_15695</name>
</gene>
<feature type="transmembrane region" description="Helical" evidence="1">
    <location>
        <begin position="74"/>
        <end position="93"/>
    </location>
</feature>
<dbReference type="AlphaFoldDB" id="A0A9X1XMQ9"/>
<feature type="transmembrane region" description="Helical" evidence="1">
    <location>
        <begin position="50"/>
        <end position="68"/>
    </location>
</feature>
<protein>
    <submittedName>
        <fullName evidence="2">Uncharacterized protein</fullName>
    </submittedName>
</protein>
<organism evidence="2 3">
    <name type="scientific">Vibrio amylolyticus</name>
    <dbReference type="NCBI Taxonomy" id="2847292"/>
    <lineage>
        <taxon>Bacteria</taxon>
        <taxon>Pseudomonadati</taxon>
        <taxon>Pseudomonadota</taxon>
        <taxon>Gammaproteobacteria</taxon>
        <taxon>Vibrionales</taxon>
        <taxon>Vibrionaceae</taxon>
        <taxon>Vibrio</taxon>
    </lineage>
</organism>
<dbReference type="RefSeq" id="WP_248009794.1">
    <property type="nucleotide sequence ID" value="NZ_JAJHVV010000009.1"/>
</dbReference>
<reference evidence="2" key="1">
    <citation type="submission" date="2021-11" db="EMBL/GenBank/DDBJ databases">
        <title>Vibrio ZSDE26 sp. nov. and Vibrio ZSDZ34 sp. nov., isolated from coastal seawater in Qingdao.</title>
        <authorList>
            <person name="Zhang P."/>
        </authorList>
    </citation>
    <scope>NUCLEOTIDE SEQUENCE</scope>
    <source>
        <strain evidence="2">ZSDE26</strain>
    </source>
</reference>
<keyword evidence="1" id="KW-0812">Transmembrane</keyword>
<dbReference type="EMBL" id="JAJHVV010000009">
    <property type="protein sequence ID" value="MCK6264723.1"/>
    <property type="molecule type" value="Genomic_DNA"/>
</dbReference>
<comment type="caution">
    <text evidence="2">The sequence shown here is derived from an EMBL/GenBank/DDBJ whole genome shotgun (WGS) entry which is preliminary data.</text>
</comment>